<name>A0A1W1XM88_9NEIS</name>
<dbReference type="RefSeq" id="WP_084090677.1">
    <property type="nucleotide sequence ID" value="NZ_FWXD01000010.1"/>
</dbReference>
<dbReference type="EMBL" id="FWXD01000010">
    <property type="protein sequence ID" value="SMC24972.1"/>
    <property type="molecule type" value="Genomic_DNA"/>
</dbReference>
<evidence type="ECO:0008006" key="3">
    <source>
        <dbReference type="Google" id="ProtNLM"/>
    </source>
</evidence>
<accession>A0A1W1XM88</accession>
<dbReference type="Proteomes" id="UP000192761">
    <property type="component" value="Unassembled WGS sequence"/>
</dbReference>
<proteinExistence type="predicted"/>
<evidence type="ECO:0000313" key="1">
    <source>
        <dbReference type="EMBL" id="SMC24972.1"/>
    </source>
</evidence>
<sequence>MADPINETAARIIAACESNWDAWKSDCSGFLKAVASDLGVLLQGNANAIGNYLENAADWQNLGTDKATAQMRANSGMLVVGSLNASGHGHVVVIVATDAAHVQPVGYWGRFGSVGRKNTTINYSWNNADLAQVKFYARTIF</sequence>
<evidence type="ECO:0000313" key="2">
    <source>
        <dbReference type="Proteomes" id="UP000192761"/>
    </source>
</evidence>
<dbReference type="OrthoDB" id="8450839at2"/>
<gene>
    <name evidence="1" type="ORF">SAMN02745857_02023</name>
</gene>
<reference evidence="1 2" key="1">
    <citation type="submission" date="2017-04" db="EMBL/GenBank/DDBJ databases">
        <authorList>
            <person name="Afonso C.L."/>
            <person name="Miller P.J."/>
            <person name="Scott M.A."/>
            <person name="Spackman E."/>
            <person name="Goraichik I."/>
            <person name="Dimitrov K.M."/>
            <person name="Suarez D.L."/>
            <person name="Swayne D.E."/>
        </authorList>
    </citation>
    <scope>NUCLEOTIDE SEQUENCE [LARGE SCALE GENOMIC DNA]</scope>
    <source>
        <strain evidence="1 2">DSM 23236</strain>
    </source>
</reference>
<dbReference type="STRING" id="1121001.SAMN02745857_02023"/>
<organism evidence="1 2">
    <name type="scientific">Andreprevotia lacus DSM 23236</name>
    <dbReference type="NCBI Taxonomy" id="1121001"/>
    <lineage>
        <taxon>Bacteria</taxon>
        <taxon>Pseudomonadati</taxon>
        <taxon>Pseudomonadota</taxon>
        <taxon>Betaproteobacteria</taxon>
        <taxon>Neisseriales</taxon>
        <taxon>Chitinibacteraceae</taxon>
        <taxon>Andreprevotia</taxon>
    </lineage>
</organism>
<protein>
    <recommendedName>
        <fullName evidence="3">CHAP domain-containing protein</fullName>
    </recommendedName>
</protein>
<keyword evidence="2" id="KW-1185">Reference proteome</keyword>
<dbReference type="Gene3D" id="3.90.1720.10">
    <property type="entry name" value="endopeptidase domain like (from Nostoc punctiforme)"/>
    <property type="match status" value="1"/>
</dbReference>
<dbReference type="AlphaFoldDB" id="A0A1W1XM88"/>